<dbReference type="EMBL" id="CP010401">
    <property type="protein sequence ID" value="ALE02847.1"/>
    <property type="molecule type" value="Genomic_DNA"/>
</dbReference>
<organism evidence="1 2">
    <name type="scientific">Bartonella ancashensis</name>
    <dbReference type="NCBI Taxonomy" id="1318743"/>
    <lineage>
        <taxon>Bacteria</taxon>
        <taxon>Pseudomonadati</taxon>
        <taxon>Pseudomonadota</taxon>
        <taxon>Alphaproteobacteria</taxon>
        <taxon>Hyphomicrobiales</taxon>
        <taxon>Bartonellaceae</taxon>
        <taxon>Bartonella</taxon>
    </lineage>
</organism>
<gene>
    <name evidence="1" type="ORF">PU02_0033</name>
</gene>
<name>A0A0M4LRK3_9HYPH</name>
<dbReference type="Proteomes" id="UP000057213">
    <property type="component" value="Chromosome"/>
</dbReference>
<dbReference type="Gene3D" id="3.30.2310.20">
    <property type="entry name" value="RelE-like"/>
    <property type="match status" value="1"/>
</dbReference>
<reference evidence="1 2" key="1">
    <citation type="journal article" date="2015" name="Genome Announc.">
        <title>Complete Genome Sequence of Bartonella ancashensis Strain 20.00, Isolated from the Blood of a Patient with Verruga Peruana.</title>
        <authorList>
            <person name="Hang J."/>
            <person name="Mullins K.E."/>
            <person name="Clifford R.J."/>
            <person name="Onmus-Leone F."/>
            <person name="Yang Y."/>
            <person name="Jiang J."/>
            <person name="Leguia M."/>
            <person name="Kasper M.R."/>
            <person name="Maguina C."/>
            <person name="Lesho E.P."/>
            <person name="Jarman R.G."/>
            <person name="Richards A.L."/>
            <person name="Blazes D."/>
        </authorList>
    </citation>
    <scope>NUCLEOTIDE SEQUENCE [LARGE SCALE GENOMIC DNA]</scope>
    <source>
        <strain evidence="1 2">20.00</strain>
    </source>
</reference>
<evidence type="ECO:0000313" key="1">
    <source>
        <dbReference type="EMBL" id="ALE02847.1"/>
    </source>
</evidence>
<dbReference type="InterPro" id="IPR007711">
    <property type="entry name" value="HigB-1"/>
</dbReference>
<accession>A0A0M4LRK3</accession>
<proteinExistence type="predicted"/>
<dbReference type="AlphaFoldDB" id="A0A0M4LRK3"/>
<dbReference type="STRING" id="1318743.PU02_0033"/>
<dbReference type="Pfam" id="PF05015">
    <property type="entry name" value="HigB-like_toxin"/>
    <property type="match status" value="1"/>
</dbReference>
<protein>
    <submittedName>
        <fullName evidence="1">HigB toxin protein</fullName>
    </submittedName>
</protein>
<dbReference type="InterPro" id="IPR035093">
    <property type="entry name" value="RelE/ParE_toxin_dom_sf"/>
</dbReference>
<keyword evidence="2" id="KW-1185">Reference proteome</keyword>
<dbReference type="PANTHER" id="PTHR40266:SF2">
    <property type="entry name" value="TOXIN HIGB-1"/>
    <property type="match status" value="1"/>
</dbReference>
<dbReference type="PATRIC" id="fig|1318743.3.peg.32"/>
<dbReference type="SUPFAM" id="SSF143011">
    <property type="entry name" value="RelE-like"/>
    <property type="match status" value="1"/>
</dbReference>
<dbReference type="KEGG" id="banc:PU02_0033"/>
<sequence length="121" mass="14365">MIFLFKNVTYLLTFATYYITLFRSEIVEITVIKTFKNKDLQSLWETGKSKIDHKLQQRILRRLDVLEAASQLNDINLPGYNFHKLRGFVPTRYTIHVNGPWCITFEFVGGHVIHLDFEQYH</sequence>
<evidence type="ECO:0000313" key="2">
    <source>
        <dbReference type="Proteomes" id="UP000057213"/>
    </source>
</evidence>
<dbReference type="PANTHER" id="PTHR40266">
    <property type="entry name" value="TOXIN HIGB-1"/>
    <property type="match status" value="1"/>
</dbReference>